<keyword evidence="4" id="KW-1185">Reference proteome</keyword>
<reference evidence="3 4" key="1">
    <citation type="submission" date="2023-08" db="EMBL/GenBank/DDBJ databases">
        <title>Oxalobacteraceae gen .nov., isolated from river sludge outside the plant.</title>
        <authorList>
            <person name="Zhao S.Y."/>
        </authorList>
    </citation>
    <scope>NUCLEOTIDE SEQUENCE [LARGE SCALE GENOMIC DNA]</scope>
    <source>
        <strain evidence="3 4">R-40</strain>
    </source>
</reference>
<dbReference type="EMBL" id="JAUYVH010000001">
    <property type="protein sequence ID" value="MDQ9169238.1"/>
    <property type="molecule type" value="Genomic_DNA"/>
</dbReference>
<evidence type="ECO:0000256" key="1">
    <source>
        <dbReference type="SAM" id="MobiDB-lite"/>
    </source>
</evidence>
<keyword evidence="2" id="KW-0732">Signal</keyword>
<sequence length="309" mass="30748">MFKYKNAMISMAVVAMLAACGGGGGGGDDDSSAGGGGTNNPPAGGGTGVVAPTTDQKLAGDFSVANVLAGPVVIGVDDFISKEPRTGADNTGGYGIYGVDPTAATDAPLDTIGLRLAYDNSATAETTSRGRIAFELKDQATTEQEVLQIMIDQVDVTVTPGAGDAPDTVSFAVPSTAKMYVYAKNSAGQEANVSLAADDALVIDAQSTPTVGGDLVTDVSLDVNAAVLAAKGAASGQALSVINSIRNFSAPKETPFEVSLSYSNLSIVRGADPVTVPAVSVTKSGVAGVANGGGLTGYSQFEARAAAVE</sequence>
<organism evidence="3 4">
    <name type="scientific">Keguizhuia sedimenti</name>
    <dbReference type="NCBI Taxonomy" id="3064264"/>
    <lineage>
        <taxon>Bacteria</taxon>
        <taxon>Pseudomonadati</taxon>
        <taxon>Pseudomonadota</taxon>
        <taxon>Betaproteobacteria</taxon>
        <taxon>Burkholderiales</taxon>
        <taxon>Oxalobacteraceae</taxon>
        <taxon>Keguizhuia</taxon>
    </lineage>
</organism>
<evidence type="ECO:0000313" key="3">
    <source>
        <dbReference type="EMBL" id="MDQ9169238.1"/>
    </source>
</evidence>
<name>A0ABU1BLN6_9BURK</name>
<accession>A0ABU1BLN6</accession>
<gene>
    <name evidence="3" type="ORF">Q8A64_02320</name>
</gene>
<feature type="region of interest" description="Disordered" evidence="1">
    <location>
        <begin position="26"/>
        <end position="52"/>
    </location>
</feature>
<dbReference type="RefSeq" id="WP_338435093.1">
    <property type="nucleotide sequence ID" value="NZ_JAUYVH010000001.1"/>
</dbReference>
<dbReference type="PROSITE" id="PS51257">
    <property type="entry name" value="PROKAR_LIPOPROTEIN"/>
    <property type="match status" value="1"/>
</dbReference>
<feature type="chain" id="PRO_5046235174" evidence="2">
    <location>
        <begin position="22"/>
        <end position="309"/>
    </location>
</feature>
<feature type="compositionally biased region" description="Gly residues" evidence="1">
    <location>
        <begin position="33"/>
        <end position="48"/>
    </location>
</feature>
<proteinExistence type="predicted"/>
<protein>
    <submittedName>
        <fullName evidence="3">Uncharacterized protein</fullName>
    </submittedName>
</protein>
<dbReference type="Proteomes" id="UP001225596">
    <property type="component" value="Unassembled WGS sequence"/>
</dbReference>
<comment type="caution">
    <text evidence="3">The sequence shown here is derived from an EMBL/GenBank/DDBJ whole genome shotgun (WGS) entry which is preliminary data.</text>
</comment>
<evidence type="ECO:0000256" key="2">
    <source>
        <dbReference type="SAM" id="SignalP"/>
    </source>
</evidence>
<evidence type="ECO:0000313" key="4">
    <source>
        <dbReference type="Proteomes" id="UP001225596"/>
    </source>
</evidence>
<feature type="signal peptide" evidence="2">
    <location>
        <begin position="1"/>
        <end position="21"/>
    </location>
</feature>